<evidence type="ECO:0000256" key="2">
    <source>
        <dbReference type="ARBA" id="ARBA00023027"/>
    </source>
</evidence>
<dbReference type="HAMAP" id="MF_01121">
    <property type="entry name" value="Sirtuin_ClassIII"/>
    <property type="match status" value="1"/>
</dbReference>
<dbReference type="CDD" id="cd01412">
    <property type="entry name" value="SIRT5_Af1_CobB"/>
    <property type="match status" value="1"/>
</dbReference>
<feature type="binding site" evidence="3 4">
    <location>
        <position position="126"/>
    </location>
    <ligand>
        <name>Zn(2+)</name>
        <dbReference type="ChEBI" id="CHEBI:29105"/>
    </ligand>
</feature>
<comment type="catalytic activity">
    <reaction evidence="3">
        <text>N(6)-succinyl-L-lysyl-[protein] + NAD(+) + H2O = 2''-O-succinyl-ADP-D-ribose + nicotinamide + L-lysyl-[protein]</text>
        <dbReference type="Rhea" id="RHEA:47668"/>
        <dbReference type="Rhea" id="RHEA-COMP:9752"/>
        <dbReference type="Rhea" id="RHEA-COMP:11877"/>
        <dbReference type="ChEBI" id="CHEBI:15377"/>
        <dbReference type="ChEBI" id="CHEBI:17154"/>
        <dbReference type="ChEBI" id="CHEBI:29969"/>
        <dbReference type="ChEBI" id="CHEBI:57540"/>
        <dbReference type="ChEBI" id="CHEBI:87830"/>
        <dbReference type="ChEBI" id="CHEBI:87832"/>
    </reaction>
</comment>
<dbReference type="GO" id="GO:0008270">
    <property type="term" value="F:zinc ion binding"/>
    <property type="evidence" value="ECO:0007669"/>
    <property type="project" value="UniProtKB-UniRule"/>
</dbReference>
<dbReference type="GO" id="GO:0070403">
    <property type="term" value="F:NAD+ binding"/>
    <property type="evidence" value="ECO:0007669"/>
    <property type="project" value="UniProtKB-UniRule"/>
</dbReference>
<dbReference type="InterPro" id="IPR026590">
    <property type="entry name" value="Ssirtuin_cat_dom"/>
</dbReference>
<feature type="binding site" evidence="3">
    <location>
        <position position="69"/>
    </location>
    <ligand>
        <name>substrate</name>
    </ligand>
</feature>
<comment type="caution">
    <text evidence="3">Lacks conserved residue(s) required for the propagation of feature annotation.</text>
</comment>
<dbReference type="SUPFAM" id="SSF52467">
    <property type="entry name" value="DHS-like NAD/FAD-binding domain"/>
    <property type="match status" value="1"/>
</dbReference>
<keyword evidence="3 4" id="KW-0862">Zinc</keyword>
<keyword evidence="1" id="KW-0808">Transferase</keyword>
<dbReference type="Gene3D" id="3.40.50.1220">
    <property type="entry name" value="TPP-binding domain"/>
    <property type="match status" value="1"/>
</dbReference>
<feature type="active site" description="Proton acceptor" evidence="3 4">
    <location>
        <position position="118"/>
    </location>
</feature>
<evidence type="ECO:0000256" key="3">
    <source>
        <dbReference type="HAMAP-Rule" id="MF_01121"/>
    </source>
</evidence>
<comment type="domain">
    <text evidence="3">2 residues (Tyr-66 and Arg-69) present in a large hydrophobic pocket are probably involved in substrate specificity. They are important for desuccinylation activity, but dispensable for deacetylation activity.</text>
</comment>
<evidence type="ECO:0000313" key="6">
    <source>
        <dbReference type="EMBL" id="PNF60913.1"/>
    </source>
</evidence>
<keyword evidence="2 3" id="KW-0520">NAD</keyword>
<comment type="similarity">
    <text evidence="3">Belongs to the sirtuin family. Class III subfamily.</text>
</comment>
<dbReference type="GO" id="GO:0036054">
    <property type="term" value="F:protein-malonyllysine demalonylase activity"/>
    <property type="evidence" value="ECO:0007669"/>
    <property type="project" value="InterPro"/>
</dbReference>
<keyword evidence="3 4" id="KW-0479">Metal-binding</keyword>
<gene>
    <name evidence="3" type="primary">cobB</name>
    <name evidence="6" type="ORF">CXK99_03030</name>
</gene>
<evidence type="ECO:0000256" key="1">
    <source>
        <dbReference type="ARBA" id="ARBA00022679"/>
    </source>
</evidence>
<dbReference type="InterPro" id="IPR027546">
    <property type="entry name" value="Sirtuin_class_III"/>
</dbReference>
<sequence length="252" mass="27049">MIPASLISALSSARHVVVFTGAGVSAESGIPTFRDALTGLWERFDPGELATPEAFRRDPALVWGWYEWRRMRVLQAQPNPAHLAIAELARHVPQLTLITQNVDDLHERAGSQDVIHLHGSLHRPRCFACAREPAEPLPAADEPEGGRRLEPPRCSHCGGQLRPGIVWFGESLPVAALNAAFQAAGECDLLLSVGTSGVVYPAAEVPHRARDAGATVVHINPQDEATGSIREHLLALPAGKALPVLLHEAFGG</sequence>
<organism evidence="6 7">
    <name type="scientific">Stutzerimonas stutzeri</name>
    <name type="common">Pseudomonas stutzeri</name>
    <dbReference type="NCBI Taxonomy" id="316"/>
    <lineage>
        <taxon>Bacteria</taxon>
        <taxon>Pseudomonadati</taxon>
        <taxon>Pseudomonadota</taxon>
        <taxon>Gammaproteobacteria</taxon>
        <taxon>Pseudomonadales</taxon>
        <taxon>Pseudomonadaceae</taxon>
        <taxon>Stutzerimonas</taxon>
    </lineage>
</organism>
<feature type="binding site" evidence="3 4">
    <location>
        <position position="154"/>
    </location>
    <ligand>
        <name>Zn(2+)</name>
        <dbReference type="ChEBI" id="CHEBI:29105"/>
    </ligand>
</feature>
<reference evidence="6 7" key="1">
    <citation type="submission" date="2018-01" db="EMBL/GenBank/DDBJ databases">
        <title>Denitrification phenotypes of diverse strains of Pseudomonas stutzeri.</title>
        <authorList>
            <person name="Milligan D.A."/>
            <person name="Bergaust L."/>
            <person name="Bakken L.R."/>
            <person name="Frostegard A."/>
        </authorList>
    </citation>
    <scope>NUCLEOTIDE SEQUENCE [LARGE SCALE GENOMIC DNA]</scope>
    <source>
        <strain evidence="6 7">CCUG 44592</strain>
    </source>
</reference>
<dbReference type="Proteomes" id="UP000236003">
    <property type="component" value="Unassembled WGS sequence"/>
</dbReference>
<feature type="binding site" evidence="3">
    <location>
        <begin position="100"/>
        <end position="103"/>
    </location>
    <ligand>
        <name>NAD(+)</name>
        <dbReference type="ChEBI" id="CHEBI:57540"/>
    </ligand>
</feature>
<feature type="binding site" evidence="3">
    <location>
        <begin position="194"/>
        <end position="196"/>
    </location>
    <ligand>
        <name>NAD(+)</name>
        <dbReference type="ChEBI" id="CHEBI:57540"/>
    </ligand>
</feature>
<dbReference type="EMBL" id="POUM01000002">
    <property type="protein sequence ID" value="PNF60913.1"/>
    <property type="molecule type" value="Genomic_DNA"/>
</dbReference>
<comment type="cofactor">
    <cofactor evidence="3">
        <name>Zn(2+)</name>
        <dbReference type="ChEBI" id="CHEBI:29105"/>
    </cofactor>
    <text evidence="3">Binds 1 zinc ion per subunit.</text>
</comment>
<dbReference type="NCBIfam" id="NF001753">
    <property type="entry name" value="PRK00481.1-3"/>
    <property type="match status" value="1"/>
</dbReference>
<feature type="domain" description="Deacetylase sirtuin-type" evidence="5">
    <location>
        <begin position="1"/>
        <end position="252"/>
    </location>
</feature>
<dbReference type="RefSeq" id="WP_102819730.1">
    <property type="nucleotide sequence ID" value="NZ_JAMOHR010000002.1"/>
</dbReference>
<protein>
    <recommendedName>
        <fullName evidence="3">NAD-dependent protein deacylase</fullName>
        <ecNumber evidence="3">2.3.1.286</ecNumber>
    </recommendedName>
    <alternativeName>
        <fullName evidence="3">Regulatory protein SIR2 homolog</fullName>
    </alternativeName>
</protein>
<accession>A0A2N8RIK2</accession>
<evidence type="ECO:0000259" key="5">
    <source>
        <dbReference type="PROSITE" id="PS50305"/>
    </source>
</evidence>
<proteinExistence type="inferred from homology"/>
<dbReference type="PROSITE" id="PS50305">
    <property type="entry name" value="SIRTUIN"/>
    <property type="match status" value="1"/>
</dbReference>
<dbReference type="GO" id="GO:0017136">
    <property type="term" value="F:histone deacetylase activity, NAD-dependent"/>
    <property type="evidence" value="ECO:0007669"/>
    <property type="project" value="TreeGrafter"/>
</dbReference>
<dbReference type="Gene3D" id="3.30.1600.10">
    <property type="entry name" value="SIR2/SIRT2 'Small Domain"/>
    <property type="match status" value="1"/>
</dbReference>
<dbReference type="EC" id="2.3.1.286" evidence="3"/>
<comment type="catalytic activity">
    <reaction evidence="3">
        <text>N(6)-acetyl-L-lysyl-[protein] + NAD(+) + H2O = 2''-O-acetyl-ADP-D-ribose + nicotinamide + L-lysyl-[protein]</text>
        <dbReference type="Rhea" id="RHEA:43636"/>
        <dbReference type="Rhea" id="RHEA-COMP:9752"/>
        <dbReference type="Rhea" id="RHEA-COMP:10731"/>
        <dbReference type="ChEBI" id="CHEBI:15377"/>
        <dbReference type="ChEBI" id="CHEBI:17154"/>
        <dbReference type="ChEBI" id="CHEBI:29969"/>
        <dbReference type="ChEBI" id="CHEBI:57540"/>
        <dbReference type="ChEBI" id="CHEBI:61930"/>
        <dbReference type="ChEBI" id="CHEBI:83767"/>
        <dbReference type="EC" id="2.3.1.286"/>
    </reaction>
</comment>
<dbReference type="InterPro" id="IPR003000">
    <property type="entry name" value="Sirtuin"/>
</dbReference>
<feature type="binding site" evidence="3">
    <location>
        <position position="66"/>
    </location>
    <ligand>
        <name>substrate</name>
    </ligand>
</feature>
<keyword evidence="3" id="KW-0963">Cytoplasm</keyword>
<dbReference type="GO" id="GO:0005737">
    <property type="term" value="C:cytoplasm"/>
    <property type="evidence" value="ECO:0007669"/>
    <property type="project" value="UniProtKB-SubCell"/>
</dbReference>
<evidence type="ECO:0000256" key="4">
    <source>
        <dbReference type="PROSITE-ProRule" id="PRU00236"/>
    </source>
</evidence>
<dbReference type="PANTHER" id="PTHR11085">
    <property type="entry name" value="NAD-DEPENDENT PROTEIN DEACYLASE SIRTUIN-5, MITOCHONDRIAL-RELATED"/>
    <property type="match status" value="1"/>
</dbReference>
<feature type="binding site" evidence="3">
    <location>
        <position position="238"/>
    </location>
    <ligand>
        <name>NAD(+)</name>
        <dbReference type="ChEBI" id="CHEBI:57540"/>
    </ligand>
</feature>
<dbReference type="InterPro" id="IPR026591">
    <property type="entry name" value="Sirtuin_cat_small_dom_sf"/>
</dbReference>
<dbReference type="InterPro" id="IPR050134">
    <property type="entry name" value="NAD-dep_sirtuin_deacylases"/>
</dbReference>
<comment type="function">
    <text evidence="3">NAD-dependent lysine deacetylase and desuccinylase that specifically removes acetyl and succinyl groups on target proteins. Modulates the activities of several proteins which are inactive in their acylated form.</text>
</comment>
<feature type="binding site" evidence="3 4">
    <location>
        <position position="157"/>
    </location>
    <ligand>
        <name>Zn(2+)</name>
        <dbReference type="ChEBI" id="CHEBI:29105"/>
    </ligand>
</feature>
<feature type="binding site" evidence="3 4">
    <location>
        <position position="129"/>
    </location>
    <ligand>
        <name>Zn(2+)</name>
        <dbReference type="ChEBI" id="CHEBI:29105"/>
    </ligand>
</feature>
<name>A0A2N8RIK2_STUST</name>
<comment type="subcellular location">
    <subcellularLocation>
        <location evidence="3">Cytoplasm</location>
    </subcellularLocation>
</comment>
<dbReference type="Pfam" id="PF02146">
    <property type="entry name" value="SIR2"/>
    <property type="match status" value="1"/>
</dbReference>
<dbReference type="GO" id="GO:0036055">
    <property type="term" value="F:protein-succinyllysine desuccinylase activity"/>
    <property type="evidence" value="ECO:0007669"/>
    <property type="project" value="UniProtKB-UniRule"/>
</dbReference>
<dbReference type="AlphaFoldDB" id="A0A2N8RIK2"/>
<evidence type="ECO:0000313" key="7">
    <source>
        <dbReference type="Proteomes" id="UP000236003"/>
    </source>
</evidence>
<dbReference type="PANTHER" id="PTHR11085:SF10">
    <property type="entry name" value="NAD-DEPENDENT PROTEIN DEACYLASE SIRTUIN-5, MITOCHONDRIAL-RELATED"/>
    <property type="match status" value="1"/>
</dbReference>
<dbReference type="InterPro" id="IPR029035">
    <property type="entry name" value="DHS-like_NAD/FAD-binding_dom"/>
</dbReference>
<feature type="binding site" evidence="3">
    <location>
        <begin position="220"/>
        <end position="222"/>
    </location>
    <ligand>
        <name>NAD(+)</name>
        <dbReference type="ChEBI" id="CHEBI:57540"/>
    </ligand>
</feature>
<comment type="caution">
    <text evidence="6">The sequence shown here is derived from an EMBL/GenBank/DDBJ whole genome shotgun (WGS) entry which is preliminary data.</text>
</comment>